<accession>A0A833RJG6</accession>
<comment type="subcellular location">
    <subcellularLocation>
        <location evidence="1 5">Nucleus</location>
    </subcellularLocation>
</comment>
<comment type="caution">
    <text evidence="6">The sequence shown here is derived from an EMBL/GenBank/DDBJ whole genome shotgun (WGS) entry which is preliminary data.</text>
</comment>
<sequence>MGKRKSRRVAPKIKPPKLDTEFVCPICNYGKNVTCTINLHVKVGTAECFVCKSSYTMEANAPTGAAALENGWLLASDTCPLTAGPLAGFYGNFIAMMLPEVDGASAGSCAAPPPVASGMT</sequence>
<keyword evidence="3 5" id="KW-0862">Zinc</keyword>
<reference evidence="6" key="1">
    <citation type="submission" date="2020-01" db="EMBL/GenBank/DDBJ databases">
        <title>Genome sequence of Kobresia littledalei, the first chromosome-level genome in the family Cyperaceae.</title>
        <authorList>
            <person name="Qu G."/>
        </authorList>
    </citation>
    <scope>NUCLEOTIDE SEQUENCE</scope>
    <source>
        <strain evidence="6">C.B.Clarke</strain>
        <tissue evidence="6">Leaf</tissue>
    </source>
</reference>
<dbReference type="PANTHER" id="PTHR20934:SF21">
    <property type="entry name" value="TRANSCRIPTION ELONGATION FACTOR 1 HOMOLOG"/>
    <property type="match status" value="1"/>
</dbReference>
<keyword evidence="5" id="KW-0479">Metal-binding</keyword>
<dbReference type="Gene3D" id="2.20.25.190">
    <property type="match status" value="1"/>
</dbReference>
<dbReference type="GO" id="GO:0008270">
    <property type="term" value="F:zinc ion binding"/>
    <property type="evidence" value="ECO:0007669"/>
    <property type="project" value="UniProtKB-KW"/>
</dbReference>
<comment type="function">
    <text evidence="5">Transcription elongation factor implicated in the maintenance of proper chromatin structure in actively transcribed regions.</text>
</comment>
<dbReference type="GO" id="GO:0003746">
    <property type="term" value="F:translation elongation factor activity"/>
    <property type="evidence" value="ECO:0007669"/>
    <property type="project" value="UniProtKB-KW"/>
</dbReference>
<evidence type="ECO:0000256" key="2">
    <source>
        <dbReference type="ARBA" id="ARBA00009730"/>
    </source>
</evidence>
<protein>
    <recommendedName>
        <fullName evidence="5">Transcription elongation factor 1 homolog</fullName>
    </recommendedName>
</protein>
<evidence type="ECO:0000256" key="4">
    <source>
        <dbReference type="ARBA" id="ARBA00023242"/>
    </source>
</evidence>
<dbReference type="Pfam" id="PF05129">
    <property type="entry name" value="Zn_ribbon_Elf1"/>
    <property type="match status" value="1"/>
</dbReference>
<dbReference type="Proteomes" id="UP000623129">
    <property type="component" value="Unassembled WGS sequence"/>
</dbReference>
<proteinExistence type="inferred from homology"/>
<organism evidence="6 7">
    <name type="scientific">Carex littledalei</name>
    <dbReference type="NCBI Taxonomy" id="544730"/>
    <lineage>
        <taxon>Eukaryota</taxon>
        <taxon>Viridiplantae</taxon>
        <taxon>Streptophyta</taxon>
        <taxon>Embryophyta</taxon>
        <taxon>Tracheophyta</taxon>
        <taxon>Spermatophyta</taxon>
        <taxon>Magnoliopsida</taxon>
        <taxon>Liliopsida</taxon>
        <taxon>Poales</taxon>
        <taxon>Cyperaceae</taxon>
        <taxon>Cyperoideae</taxon>
        <taxon>Cariceae</taxon>
        <taxon>Carex</taxon>
        <taxon>Carex subgen. Euthyceras</taxon>
    </lineage>
</organism>
<evidence type="ECO:0000313" key="7">
    <source>
        <dbReference type="Proteomes" id="UP000623129"/>
    </source>
</evidence>
<evidence type="ECO:0000256" key="5">
    <source>
        <dbReference type="RuleBase" id="RU364033"/>
    </source>
</evidence>
<keyword evidence="6" id="KW-0251">Elongation factor</keyword>
<keyword evidence="5" id="KW-0804">Transcription</keyword>
<evidence type="ECO:0000256" key="1">
    <source>
        <dbReference type="ARBA" id="ARBA00004123"/>
    </source>
</evidence>
<dbReference type="AlphaFoldDB" id="A0A833RJG6"/>
<keyword evidence="5" id="KW-0863">Zinc-finger</keyword>
<dbReference type="PANTHER" id="PTHR20934">
    <property type="entry name" value="TRANSCRIPTION ELONGATION FACTOR 1 HOMOLOG"/>
    <property type="match status" value="1"/>
</dbReference>
<dbReference type="EMBL" id="SWLB01000007">
    <property type="protein sequence ID" value="KAF3336728.1"/>
    <property type="molecule type" value="Genomic_DNA"/>
</dbReference>
<keyword evidence="6" id="KW-0648">Protein biosynthesis</keyword>
<keyword evidence="7" id="KW-1185">Reference proteome</keyword>
<dbReference type="SUPFAM" id="SSF57783">
    <property type="entry name" value="Zinc beta-ribbon"/>
    <property type="match status" value="1"/>
</dbReference>
<name>A0A833RJG6_9POAL</name>
<keyword evidence="4 5" id="KW-0539">Nucleus</keyword>
<dbReference type="GO" id="GO:0000993">
    <property type="term" value="F:RNA polymerase II complex binding"/>
    <property type="evidence" value="ECO:0007669"/>
    <property type="project" value="TreeGrafter"/>
</dbReference>
<dbReference type="InterPro" id="IPR007808">
    <property type="entry name" value="Elf1"/>
</dbReference>
<evidence type="ECO:0000256" key="3">
    <source>
        <dbReference type="ARBA" id="ARBA00022833"/>
    </source>
</evidence>
<gene>
    <name evidence="6" type="ORF">FCM35_KLT19314</name>
</gene>
<dbReference type="InterPro" id="IPR038567">
    <property type="entry name" value="T_Elf1_sf"/>
</dbReference>
<dbReference type="GO" id="GO:0008023">
    <property type="term" value="C:transcription elongation factor complex"/>
    <property type="evidence" value="ECO:0007669"/>
    <property type="project" value="TreeGrafter"/>
</dbReference>
<keyword evidence="5" id="KW-0805">Transcription regulation</keyword>
<comment type="similarity">
    <text evidence="2 5">Belongs to the ELOF1 family.</text>
</comment>
<evidence type="ECO:0000313" key="6">
    <source>
        <dbReference type="EMBL" id="KAF3336728.1"/>
    </source>
</evidence>
<dbReference type="GO" id="GO:0006368">
    <property type="term" value="P:transcription elongation by RNA polymerase II"/>
    <property type="evidence" value="ECO:0007669"/>
    <property type="project" value="TreeGrafter"/>
</dbReference>